<evidence type="ECO:0000259" key="1">
    <source>
        <dbReference type="Pfam" id="PF18721"/>
    </source>
</evidence>
<dbReference type="InterPro" id="IPR040898">
    <property type="entry name" value="CxC6"/>
</dbReference>
<dbReference type="STRING" id="1095629.A0A0C9X2X2"/>
<reference evidence="2 3" key="1">
    <citation type="submission" date="2014-04" db="EMBL/GenBank/DDBJ databases">
        <authorList>
            <consortium name="DOE Joint Genome Institute"/>
            <person name="Kuo A."/>
            <person name="Kohler A."/>
            <person name="Nagy L.G."/>
            <person name="Floudas D."/>
            <person name="Copeland A."/>
            <person name="Barry K.W."/>
            <person name="Cichocki N."/>
            <person name="Veneault-Fourrey C."/>
            <person name="LaButti K."/>
            <person name="Lindquist E.A."/>
            <person name="Lipzen A."/>
            <person name="Lundell T."/>
            <person name="Morin E."/>
            <person name="Murat C."/>
            <person name="Sun H."/>
            <person name="Tunlid A."/>
            <person name="Henrissat B."/>
            <person name="Grigoriev I.V."/>
            <person name="Hibbett D.S."/>
            <person name="Martin F."/>
            <person name="Nordberg H.P."/>
            <person name="Cantor M.N."/>
            <person name="Hua S.X."/>
        </authorList>
    </citation>
    <scope>NUCLEOTIDE SEQUENCE [LARGE SCALE GENOMIC DNA]</scope>
    <source>
        <strain evidence="2 3">LaAM-08-1</strain>
    </source>
</reference>
<reference evidence="3" key="2">
    <citation type="submission" date="2015-01" db="EMBL/GenBank/DDBJ databases">
        <title>Evolutionary Origins and Diversification of the Mycorrhizal Mutualists.</title>
        <authorList>
            <consortium name="DOE Joint Genome Institute"/>
            <consortium name="Mycorrhizal Genomics Consortium"/>
            <person name="Kohler A."/>
            <person name="Kuo A."/>
            <person name="Nagy L.G."/>
            <person name="Floudas D."/>
            <person name="Copeland A."/>
            <person name="Barry K.W."/>
            <person name="Cichocki N."/>
            <person name="Veneault-Fourrey C."/>
            <person name="LaButti K."/>
            <person name="Lindquist E.A."/>
            <person name="Lipzen A."/>
            <person name="Lundell T."/>
            <person name="Morin E."/>
            <person name="Murat C."/>
            <person name="Riley R."/>
            <person name="Ohm R."/>
            <person name="Sun H."/>
            <person name="Tunlid A."/>
            <person name="Henrissat B."/>
            <person name="Grigoriev I.V."/>
            <person name="Hibbett D.S."/>
            <person name="Martin F."/>
        </authorList>
    </citation>
    <scope>NUCLEOTIDE SEQUENCE [LARGE SCALE GENOMIC DNA]</scope>
    <source>
        <strain evidence="3">LaAM-08-1</strain>
    </source>
</reference>
<dbReference type="HOGENOM" id="CLU_004966_1_0_1"/>
<dbReference type="AlphaFoldDB" id="A0A0C9X2X2"/>
<name>A0A0C9X2X2_9AGAR</name>
<accession>A0A0C9X2X2</accession>
<evidence type="ECO:0000313" key="2">
    <source>
        <dbReference type="EMBL" id="KIJ95573.1"/>
    </source>
</evidence>
<proteinExistence type="predicted"/>
<dbReference type="Pfam" id="PF18721">
    <property type="entry name" value="CxC6"/>
    <property type="match status" value="1"/>
</dbReference>
<dbReference type="OrthoDB" id="2639189at2759"/>
<sequence length="434" mass="49411">MSLGGAYLKGLKDTGWQFGSRLTTEHIWDAFIILCLIKDKQRANQCLQVPHTGAQKDRFRDAMAERNQDFVLNGQPGIIDHACNKCYRIYMTASGEIRHCHPIVGDGLSICQPCCAVFACHEPLQNNQHQYCKTHFSQHDVCAVILCEKPITGSNSKTCSDPEHKEFERKNKEKGASNFILKECFRYTQASQPVDTLATQQIDHVDDIEETTIEWFEVDDNTNTVHLKSRANPGTVGTGADANLPPPDLCPSKLAAGNQIAKVQFSRKRTHNEQTLVRPCGIIYARATMFGAEAVSNFLNAFSVPGAKKPKHIFYDTNCLARQQAEKNFPWFKGIGMCVDVWHFLNKHQMTHQYCQENCNPVQFLELLDKSGKWFFNTSIAEQINAWLQGYHSIVQEMLPDKFDFFLNEMIMRWNVEHLKKLAEQGHNPRSLNE</sequence>
<feature type="domain" description="CxC6 like cysteine cluster associated with KDZ" evidence="1">
    <location>
        <begin position="104"/>
        <end position="169"/>
    </location>
</feature>
<protein>
    <recommendedName>
        <fullName evidence="1">CxC6 like cysteine cluster associated with KDZ domain-containing protein</fullName>
    </recommendedName>
</protein>
<dbReference type="Proteomes" id="UP000054477">
    <property type="component" value="Unassembled WGS sequence"/>
</dbReference>
<gene>
    <name evidence="2" type="ORF">K443DRAFT_108556</name>
</gene>
<evidence type="ECO:0000313" key="3">
    <source>
        <dbReference type="Proteomes" id="UP000054477"/>
    </source>
</evidence>
<organism evidence="2 3">
    <name type="scientific">Laccaria amethystina LaAM-08-1</name>
    <dbReference type="NCBI Taxonomy" id="1095629"/>
    <lineage>
        <taxon>Eukaryota</taxon>
        <taxon>Fungi</taxon>
        <taxon>Dikarya</taxon>
        <taxon>Basidiomycota</taxon>
        <taxon>Agaricomycotina</taxon>
        <taxon>Agaricomycetes</taxon>
        <taxon>Agaricomycetidae</taxon>
        <taxon>Agaricales</taxon>
        <taxon>Agaricineae</taxon>
        <taxon>Hydnangiaceae</taxon>
        <taxon>Laccaria</taxon>
    </lineage>
</organism>
<dbReference type="EMBL" id="KN838751">
    <property type="protein sequence ID" value="KIJ95573.1"/>
    <property type="molecule type" value="Genomic_DNA"/>
</dbReference>
<keyword evidence="3" id="KW-1185">Reference proteome</keyword>